<comment type="caution">
    <text evidence="2">The sequence shown here is derived from an EMBL/GenBank/DDBJ whole genome shotgun (WGS) entry which is preliminary data.</text>
</comment>
<reference evidence="2 3" key="1">
    <citation type="journal article" date="2016" name="Nat. Commun.">
        <title>Thousands of microbial genomes shed light on interconnected biogeochemical processes in an aquifer system.</title>
        <authorList>
            <person name="Anantharaman K."/>
            <person name="Brown C.T."/>
            <person name="Hug L.A."/>
            <person name="Sharon I."/>
            <person name="Castelle C.J."/>
            <person name="Probst A.J."/>
            <person name="Thomas B.C."/>
            <person name="Singh A."/>
            <person name="Wilkins M.J."/>
            <person name="Karaoz U."/>
            <person name="Brodie E.L."/>
            <person name="Williams K.H."/>
            <person name="Hubbard S.S."/>
            <person name="Banfield J.F."/>
        </authorList>
    </citation>
    <scope>NUCLEOTIDE SEQUENCE [LARGE SCALE GENOMIC DNA]</scope>
</reference>
<dbReference type="Proteomes" id="UP000177579">
    <property type="component" value="Unassembled WGS sequence"/>
</dbReference>
<protein>
    <submittedName>
        <fullName evidence="2">Uncharacterized protein</fullName>
    </submittedName>
</protein>
<evidence type="ECO:0000313" key="2">
    <source>
        <dbReference type="EMBL" id="OGF41026.1"/>
    </source>
</evidence>
<accession>A0A1F5TQ58</accession>
<keyword evidence="1" id="KW-0175">Coiled coil</keyword>
<name>A0A1F5TQ58_9BACT</name>
<evidence type="ECO:0000256" key="1">
    <source>
        <dbReference type="SAM" id="Coils"/>
    </source>
</evidence>
<dbReference type="EMBL" id="MFGO01000015">
    <property type="protein sequence ID" value="OGF41026.1"/>
    <property type="molecule type" value="Genomic_DNA"/>
</dbReference>
<organism evidence="2 3">
    <name type="scientific">Candidatus Falkowbacteria bacterium RIFOXYD2_FULL_34_120</name>
    <dbReference type="NCBI Taxonomy" id="1798007"/>
    <lineage>
        <taxon>Bacteria</taxon>
        <taxon>Candidatus Falkowiibacteriota</taxon>
    </lineage>
</organism>
<evidence type="ECO:0000313" key="3">
    <source>
        <dbReference type="Proteomes" id="UP000177579"/>
    </source>
</evidence>
<proteinExistence type="predicted"/>
<sequence>MKHNELLETKYSDLQKQLDNLTKLRLKDLLSDEEFIRERTDLQNEITRTREKLDQNQDRGQNWVDLVEKAFNFATYAKKKFESTLDLGVKREILATIGQTFVLSNKKLQIDPIEWLVPISNLNKTLKKEIKRLEPTKNRQCSQKLPAFVHQNAKWGG</sequence>
<dbReference type="AlphaFoldDB" id="A0A1F5TQ58"/>
<feature type="coiled-coil region" evidence="1">
    <location>
        <begin position="4"/>
        <end position="59"/>
    </location>
</feature>
<gene>
    <name evidence="2" type="ORF">A2531_03670</name>
</gene>